<evidence type="ECO:0000256" key="1">
    <source>
        <dbReference type="SAM" id="MobiDB-lite"/>
    </source>
</evidence>
<gene>
    <name evidence="2" type="ORF">CAUJ_LOCUS12256</name>
</gene>
<protein>
    <submittedName>
        <fullName evidence="2">Uncharacterized protein</fullName>
    </submittedName>
</protein>
<organism evidence="2 3">
    <name type="scientific">Caenorhabditis auriculariae</name>
    <dbReference type="NCBI Taxonomy" id="2777116"/>
    <lineage>
        <taxon>Eukaryota</taxon>
        <taxon>Metazoa</taxon>
        <taxon>Ecdysozoa</taxon>
        <taxon>Nematoda</taxon>
        <taxon>Chromadorea</taxon>
        <taxon>Rhabditida</taxon>
        <taxon>Rhabditina</taxon>
        <taxon>Rhabditomorpha</taxon>
        <taxon>Rhabditoidea</taxon>
        <taxon>Rhabditidae</taxon>
        <taxon>Peloderinae</taxon>
        <taxon>Caenorhabditis</taxon>
    </lineage>
</organism>
<evidence type="ECO:0000313" key="3">
    <source>
        <dbReference type="Proteomes" id="UP000835052"/>
    </source>
</evidence>
<reference evidence="2" key="1">
    <citation type="submission" date="2020-10" db="EMBL/GenBank/DDBJ databases">
        <authorList>
            <person name="Kikuchi T."/>
        </authorList>
    </citation>
    <scope>NUCLEOTIDE SEQUENCE</scope>
    <source>
        <strain evidence="2">NKZ352</strain>
    </source>
</reference>
<accession>A0A8S1HM76</accession>
<dbReference type="AlphaFoldDB" id="A0A8S1HM76"/>
<comment type="caution">
    <text evidence="2">The sequence shown here is derived from an EMBL/GenBank/DDBJ whole genome shotgun (WGS) entry which is preliminary data.</text>
</comment>
<feature type="compositionally biased region" description="Basic and acidic residues" evidence="1">
    <location>
        <begin position="53"/>
        <end position="78"/>
    </location>
</feature>
<name>A0A8S1HM76_9PELO</name>
<feature type="compositionally biased region" description="Acidic residues" evidence="1">
    <location>
        <begin position="33"/>
        <end position="52"/>
    </location>
</feature>
<proteinExistence type="predicted"/>
<dbReference type="Proteomes" id="UP000835052">
    <property type="component" value="Unassembled WGS sequence"/>
</dbReference>
<evidence type="ECO:0000313" key="2">
    <source>
        <dbReference type="EMBL" id="CAD6196341.1"/>
    </source>
</evidence>
<dbReference type="EMBL" id="CAJGYM010000071">
    <property type="protein sequence ID" value="CAD6196341.1"/>
    <property type="molecule type" value="Genomic_DNA"/>
</dbReference>
<feature type="region of interest" description="Disordered" evidence="1">
    <location>
        <begin position="31"/>
        <end position="87"/>
    </location>
</feature>
<keyword evidence="3" id="KW-1185">Reference proteome</keyword>
<sequence>MAFSARPFQLSQAIAKHAVFIFGASWPIRDESSESESEFDDDMIEEDEEDLSEERADQVYDKRTISSGSSKRDEEITHSRSRRRQRR</sequence>